<evidence type="ECO:0000256" key="1">
    <source>
        <dbReference type="ARBA" id="ARBA00006845"/>
    </source>
</evidence>
<dbReference type="InterPro" id="IPR000468">
    <property type="entry name" value="Barstar"/>
</dbReference>
<dbReference type="EMBL" id="SNVW01000015">
    <property type="protein sequence ID" value="TDN41863.1"/>
    <property type="molecule type" value="Genomic_DNA"/>
</dbReference>
<comment type="similarity">
    <text evidence="1">Belongs to the barstar family.</text>
</comment>
<dbReference type="Proteomes" id="UP000295764">
    <property type="component" value="Unassembled WGS sequence"/>
</dbReference>
<dbReference type="Gene3D" id="3.30.370.10">
    <property type="entry name" value="Barstar-like"/>
    <property type="match status" value="1"/>
</dbReference>
<dbReference type="Pfam" id="PF01337">
    <property type="entry name" value="Barstar"/>
    <property type="match status" value="1"/>
</dbReference>
<accession>A0A4R6DC17</accession>
<name>A0A4R6DC17_9MICO</name>
<reference evidence="3 4" key="1">
    <citation type="submission" date="2019-03" db="EMBL/GenBank/DDBJ databases">
        <title>Genomic analyses of the natural microbiome of Caenorhabditis elegans.</title>
        <authorList>
            <person name="Samuel B."/>
        </authorList>
    </citation>
    <scope>NUCLEOTIDE SEQUENCE [LARGE SCALE GENOMIC DNA]</scope>
    <source>
        <strain evidence="3 4">JUb65</strain>
    </source>
</reference>
<gene>
    <name evidence="3" type="ORF">EDF64_11552</name>
</gene>
<evidence type="ECO:0000313" key="4">
    <source>
        <dbReference type="Proteomes" id="UP000295764"/>
    </source>
</evidence>
<evidence type="ECO:0000313" key="3">
    <source>
        <dbReference type="EMBL" id="TDN41863.1"/>
    </source>
</evidence>
<proteinExistence type="inferred from homology"/>
<sequence length="157" mass="17398">MSAFSTDDILGNRIDFEIARDGFVRTLQGGAALRKAEEWLLSQGYRLIQLDAGSWRSDQHMHTAFAAALRFPSYFGKNLDALNDCMSDVAEAEYGWDVSDVGVVLVLADFDRFAERLPRTADRLEAILRAQGRYAALFGNRLLTILSARASMTGAES</sequence>
<dbReference type="RefSeq" id="WP_133521093.1">
    <property type="nucleotide sequence ID" value="NZ_SNVW01000015.1"/>
</dbReference>
<dbReference type="OrthoDB" id="5184890at2"/>
<evidence type="ECO:0000259" key="2">
    <source>
        <dbReference type="Pfam" id="PF01337"/>
    </source>
</evidence>
<dbReference type="InterPro" id="IPR035905">
    <property type="entry name" value="Barstar-like_sf"/>
</dbReference>
<dbReference type="AlphaFoldDB" id="A0A4R6DC17"/>
<organism evidence="3 4">
    <name type="scientific">Curtobacterium flaccumfaciens</name>
    <dbReference type="NCBI Taxonomy" id="2035"/>
    <lineage>
        <taxon>Bacteria</taxon>
        <taxon>Bacillati</taxon>
        <taxon>Actinomycetota</taxon>
        <taxon>Actinomycetes</taxon>
        <taxon>Micrococcales</taxon>
        <taxon>Microbacteriaceae</taxon>
        <taxon>Curtobacterium</taxon>
    </lineage>
</organism>
<feature type="domain" description="Barstar (barnase inhibitor)" evidence="2">
    <location>
        <begin position="46"/>
        <end position="134"/>
    </location>
</feature>
<dbReference type="SUPFAM" id="SSF52038">
    <property type="entry name" value="Barstar-related"/>
    <property type="match status" value="1"/>
</dbReference>
<comment type="caution">
    <text evidence="3">The sequence shown here is derived from an EMBL/GenBank/DDBJ whole genome shotgun (WGS) entry which is preliminary data.</text>
</comment>
<protein>
    <submittedName>
        <fullName evidence="3">RNAse (Barnase) inhibitor barstar</fullName>
    </submittedName>
</protein>